<evidence type="ECO:0000313" key="3">
    <source>
        <dbReference type="Proteomes" id="UP001054821"/>
    </source>
</evidence>
<evidence type="ECO:0000313" key="2">
    <source>
        <dbReference type="EMBL" id="KAI5343216.1"/>
    </source>
</evidence>
<accession>A0AAD4WJ80</accession>
<protein>
    <submittedName>
        <fullName evidence="2">Uncharacterized protein</fullName>
    </submittedName>
</protein>
<organism evidence="2 3">
    <name type="scientific">Prunus dulcis</name>
    <name type="common">Almond</name>
    <name type="synonym">Amygdalus dulcis</name>
    <dbReference type="NCBI Taxonomy" id="3755"/>
    <lineage>
        <taxon>Eukaryota</taxon>
        <taxon>Viridiplantae</taxon>
        <taxon>Streptophyta</taxon>
        <taxon>Embryophyta</taxon>
        <taxon>Tracheophyta</taxon>
        <taxon>Spermatophyta</taxon>
        <taxon>Magnoliopsida</taxon>
        <taxon>eudicotyledons</taxon>
        <taxon>Gunneridae</taxon>
        <taxon>Pentapetalae</taxon>
        <taxon>rosids</taxon>
        <taxon>fabids</taxon>
        <taxon>Rosales</taxon>
        <taxon>Rosaceae</taxon>
        <taxon>Amygdaloideae</taxon>
        <taxon>Amygdaleae</taxon>
        <taxon>Prunus</taxon>
    </lineage>
</organism>
<name>A0AAD4WJ80_PRUDU</name>
<evidence type="ECO:0000256" key="1">
    <source>
        <dbReference type="SAM" id="MobiDB-lite"/>
    </source>
</evidence>
<gene>
    <name evidence="2" type="ORF">L3X38_011092</name>
</gene>
<proteinExistence type="predicted"/>
<keyword evidence="3" id="KW-1185">Reference proteome</keyword>
<dbReference type="Proteomes" id="UP001054821">
    <property type="component" value="Chromosome 2"/>
</dbReference>
<dbReference type="EMBL" id="JAJFAZ020000002">
    <property type="protein sequence ID" value="KAI5343216.1"/>
    <property type="molecule type" value="Genomic_DNA"/>
</dbReference>
<sequence length="87" mass="9346">MNIGSSSQNPHCTIERDQVALLEGLKAEESDARQSAHAVPKVDAPGLAQEVESDTGGCVLTRGHNTEKPGYFEHHDSHNAMTSQHAI</sequence>
<comment type="caution">
    <text evidence="2">The sequence shown here is derived from an EMBL/GenBank/DDBJ whole genome shotgun (WGS) entry which is preliminary data.</text>
</comment>
<feature type="region of interest" description="Disordered" evidence="1">
    <location>
        <begin position="53"/>
        <end position="87"/>
    </location>
</feature>
<reference evidence="2 3" key="1">
    <citation type="journal article" date="2022" name="G3 (Bethesda)">
        <title>Whole-genome sequence and methylome profiling of the almond [Prunus dulcis (Mill.) D.A. Webb] cultivar 'Nonpareil'.</title>
        <authorList>
            <person name="D'Amico-Willman K.M."/>
            <person name="Ouma W.Z."/>
            <person name="Meulia T."/>
            <person name="Sideli G.M."/>
            <person name="Gradziel T.M."/>
            <person name="Fresnedo-Ramirez J."/>
        </authorList>
    </citation>
    <scope>NUCLEOTIDE SEQUENCE [LARGE SCALE GENOMIC DNA]</scope>
    <source>
        <strain evidence="2">Clone GOH B32 T37-40</strain>
    </source>
</reference>
<feature type="compositionally biased region" description="Basic and acidic residues" evidence="1">
    <location>
        <begin position="64"/>
        <end position="78"/>
    </location>
</feature>
<dbReference type="AlphaFoldDB" id="A0AAD4WJ80"/>